<keyword evidence="2" id="KW-1185">Reference proteome</keyword>
<sequence length="564" mass="61805">MQCPLPPQNAENLQQWLGREDKRPIGFQRPKAVVLPSFIVPPSTEFADTGNNVATPQRQVTRHHVTGSGLVSPGLRNQVSRSSSSLPPYGRHFATGVKVISPGSGSQISCSLGSLPPNQQQKFASYGGNFQIETLPTLAAKKSKPLISSASGSSHNAASRMVIDDLSGKDVQMTDAQTACVKEAEKQVSATETMPKKQQNDMPMMQNIDENARKRKKESTSSLVDSALDGKDEEMDMDIEAYFSQDDNINEMATLFSNLQQSSSASDTSEPEGFSFKEIGSLHSENNKLLSCHFSSSGKQLVAAGHEQKIILWNVEDFSLNTVSGHSDIITDVRFQPNSTVFGTCSFDKTVLIWDAYKGSKPLFELTGHTEHVMSLDFHPVKMDLLCSCDSGNNIRFWNVNNSSCSHVSEGAGARARFQSRMGKLLAAATGNSINLIDVETNNIICKLQGNTKDIRSFCWSSNGQYIAAVSEDSAQIWSIKTGEHSIHAFPSSGNAFESCTFHPAYFQLLVIGLNKSIQFWNPAARNKTWSYKAHEDVISALAESTYTNVIASASHDNWLRAWK</sequence>
<comment type="caution">
    <text evidence="1">The sequence shown here is derived from an EMBL/GenBank/DDBJ whole genome shotgun (WGS) entry which is preliminary data.</text>
</comment>
<proteinExistence type="predicted"/>
<reference evidence="2" key="1">
    <citation type="journal article" date="2023" name="Nat. Plants">
        <title>Single-cell RNA sequencing provides a high-resolution roadmap for understanding the multicellular compartmentation of specialized metabolism.</title>
        <authorList>
            <person name="Sun S."/>
            <person name="Shen X."/>
            <person name="Li Y."/>
            <person name="Li Y."/>
            <person name="Wang S."/>
            <person name="Li R."/>
            <person name="Zhang H."/>
            <person name="Shen G."/>
            <person name="Guo B."/>
            <person name="Wei J."/>
            <person name="Xu J."/>
            <person name="St-Pierre B."/>
            <person name="Chen S."/>
            <person name="Sun C."/>
        </authorList>
    </citation>
    <scope>NUCLEOTIDE SEQUENCE [LARGE SCALE GENOMIC DNA]</scope>
</reference>
<protein>
    <submittedName>
        <fullName evidence="1">Uncharacterized protein</fullName>
    </submittedName>
</protein>
<evidence type="ECO:0000313" key="1">
    <source>
        <dbReference type="EMBL" id="KAI5657111.1"/>
    </source>
</evidence>
<accession>A0ACC0A951</accession>
<dbReference type="Proteomes" id="UP001060085">
    <property type="component" value="Linkage Group LG06"/>
</dbReference>
<evidence type="ECO:0000313" key="2">
    <source>
        <dbReference type="Proteomes" id="UP001060085"/>
    </source>
</evidence>
<gene>
    <name evidence="1" type="ORF">M9H77_25904</name>
</gene>
<organism evidence="1 2">
    <name type="scientific">Catharanthus roseus</name>
    <name type="common">Madagascar periwinkle</name>
    <name type="synonym">Vinca rosea</name>
    <dbReference type="NCBI Taxonomy" id="4058"/>
    <lineage>
        <taxon>Eukaryota</taxon>
        <taxon>Viridiplantae</taxon>
        <taxon>Streptophyta</taxon>
        <taxon>Embryophyta</taxon>
        <taxon>Tracheophyta</taxon>
        <taxon>Spermatophyta</taxon>
        <taxon>Magnoliopsida</taxon>
        <taxon>eudicotyledons</taxon>
        <taxon>Gunneridae</taxon>
        <taxon>Pentapetalae</taxon>
        <taxon>asterids</taxon>
        <taxon>lamiids</taxon>
        <taxon>Gentianales</taxon>
        <taxon>Apocynaceae</taxon>
        <taxon>Rauvolfioideae</taxon>
        <taxon>Vinceae</taxon>
        <taxon>Catharanthinae</taxon>
        <taxon>Catharanthus</taxon>
    </lineage>
</organism>
<dbReference type="EMBL" id="CM044706">
    <property type="protein sequence ID" value="KAI5657111.1"/>
    <property type="molecule type" value="Genomic_DNA"/>
</dbReference>
<name>A0ACC0A951_CATRO</name>